<comment type="similarity">
    <text evidence="1">Belongs to the 'GDSL' lipolytic enzyme family.</text>
</comment>
<comment type="caution">
    <text evidence="4">The sequence shown here is derived from an EMBL/GenBank/DDBJ whole genome shotgun (WGS) entry which is preliminary data.</text>
</comment>
<dbReference type="SUPFAM" id="SSF52266">
    <property type="entry name" value="SGNH hydrolase"/>
    <property type="match status" value="1"/>
</dbReference>
<dbReference type="GO" id="GO:0016298">
    <property type="term" value="F:lipase activity"/>
    <property type="evidence" value="ECO:0007669"/>
    <property type="project" value="TreeGrafter"/>
</dbReference>
<evidence type="ECO:0008006" key="6">
    <source>
        <dbReference type="Google" id="ProtNLM"/>
    </source>
</evidence>
<feature type="chain" id="PRO_5041921180" description="GDSL esterase/lipase 1-like" evidence="3">
    <location>
        <begin position="28"/>
        <end position="383"/>
    </location>
</feature>
<dbReference type="Proteomes" id="UP001293593">
    <property type="component" value="Unassembled WGS sequence"/>
</dbReference>
<keyword evidence="5" id="KW-1185">Reference proteome</keyword>
<dbReference type="InterPro" id="IPR036514">
    <property type="entry name" value="SGNH_hydro_sf"/>
</dbReference>
<evidence type="ECO:0000256" key="3">
    <source>
        <dbReference type="SAM" id="SignalP"/>
    </source>
</evidence>
<dbReference type="PANTHER" id="PTHR45966">
    <property type="entry name" value="GDSL-LIKE LIPASE/ACYLHYDROLASE"/>
    <property type="match status" value="1"/>
</dbReference>
<feature type="signal peptide" evidence="3">
    <location>
        <begin position="1"/>
        <end position="27"/>
    </location>
</feature>
<evidence type="ECO:0000313" key="5">
    <source>
        <dbReference type="Proteomes" id="UP001293593"/>
    </source>
</evidence>
<dbReference type="AlphaFoldDB" id="A0AAE1JEP3"/>
<dbReference type="InterPro" id="IPR035669">
    <property type="entry name" value="SGNH_plant_lipase-like"/>
</dbReference>
<evidence type="ECO:0000313" key="4">
    <source>
        <dbReference type="EMBL" id="KAK4267148.1"/>
    </source>
</evidence>
<keyword evidence="2 3" id="KW-0732">Signal</keyword>
<dbReference type="Gene3D" id="3.40.50.1110">
    <property type="entry name" value="SGNH hydrolase"/>
    <property type="match status" value="1"/>
</dbReference>
<evidence type="ECO:0000256" key="1">
    <source>
        <dbReference type="ARBA" id="ARBA00008668"/>
    </source>
</evidence>
<dbReference type="InterPro" id="IPR044552">
    <property type="entry name" value="GLIP1-5/GLL25"/>
</dbReference>
<name>A0AAE1JEP3_9FABA</name>
<dbReference type="CDD" id="cd01837">
    <property type="entry name" value="SGNH_plant_lipase_like"/>
    <property type="match status" value="1"/>
</dbReference>
<organism evidence="4 5">
    <name type="scientific">Acacia crassicarpa</name>
    <name type="common">northern wattle</name>
    <dbReference type="NCBI Taxonomy" id="499986"/>
    <lineage>
        <taxon>Eukaryota</taxon>
        <taxon>Viridiplantae</taxon>
        <taxon>Streptophyta</taxon>
        <taxon>Embryophyta</taxon>
        <taxon>Tracheophyta</taxon>
        <taxon>Spermatophyta</taxon>
        <taxon>Magnoliopsida</taxon>
        <taxon>eudicotyledons</taxon>
        <taxon>Gunneridae</taxon>
        <taxon>Pentapetalae</taxon>
        <taxon>rosids</taxon>
        <taxon>fabids</taxon>
        <taxon>Fabales</taxon>
        <taxon>Fabaceae</taxon>
        <taxon>Caesalpinioideae</taxon>
        <taxon>mimosoid clade</taxon>
        <taxon>Acacieae</taxon>
        <taxon>Acacia</taxon>
    </lineage>
</organism>
<evidence type="ECO:0000256" key="2">
    <source>
        <dbReference type="ARBA" id="ARBA00022729"/>
    </source>
</evidence>
<gene>
    <name evidence="4" type="ORF">QN277_023971</name>
</gene>
<proteinExistence type="inferred from homology"/>
<dbReference type="InterPro" id="IPR001087">
    <property type="entry name" value="GDSL"/>
</dbReference>
<accession>A0AAE1JEP3</accession>
<dbReference type="PANTHER" id="PTHR45966:SF34">
    <property type="entry name" value="GDSL-LIKE LIPASE_ACYLHYDROLASE"/>
    <property type="match status" value="1"/>
</dbReference>
<reference evidence="4" key="1">
    <citation type="submission" date="2023-10" db="EMBL/GenBank/DDBJ databases">
        <title>Chromosome-level genome of the transformable northern wattle, Acacia crassicarpa.</title>
        <authorList>
            <person name="Massaro I."/>
            <person name="Sinha N.R."/>
            <person name="Poethig S."/>
            <person name="Leichty A.R."/>
        </authorList>
    </citation>
    <scope>NUCLEOTIDE SEQUENCE</scope>
    <source>
        <strain evidence="4">Acra3RX</strain>
        <tissue evidence="4">Leaf</tissue>
    </source>
</reference>
<dbReference type="EMBL" id="JAWXYG010000007">
    <property type="protein sequence ID" value="KAK4267148.1"/>
    <property type="molecule type" value="Genomic_DNA"/>
</dbReference>
<protein>
    <recommendedName>
        <fullName evidence="6">GDSL esterase/lipase 1-like</fullName>
    </recommendedName>
</protein>
<sequence length="383" mass="42986">MGSIRFFMYFILVFHVIISIQITCCQSRICLPEKQAALFIFGDSQFDAGNNNYINTTTSAQANYDPYGETYFKYPTGRYSDGRVIPDFIAEFAKLPLLLPYLHPASSLDNYIFGVNFASAGSGALLETRQGTAIDLKTQASYFKQVSKVLKKKLGDGEAKEFLANAVYIIAVGDNDYGVALFSNSSTTVVNIQHPQEFVNLVIGNISSVIQDIYEEGGRKFGLLNVGPINCYPIARIFMNGSSLDECQKQEASAIARLHRRALPIMLQELQKQLEGFKYSLTDYYGALTEVMRYPYKYGFKEGEAACCGGGSYRGDFSCGGKRGIKKYELCENVNDFVYFDSVHHTDKAAQHFANLMWTGHNHFTRPYNLKQLFQFSSLHCAY</sequence>
<dbReference type="Pfam" id="PF00657">
    <property type="entry name" value="Lipase_GDSL"/>
    <property type="match status" value="1"/>
</dbReference>